<gene>
    <name evidence="3" type="ORF">LSS_10233</name>
</gene>
<dbReference type="AlphaFoldDB" id="K8XZF9"/>
<protein>
    <recommendedName>
        <fullName evidence="2">DUF2062 domain-containing protein</fullName>
    </recommendedName>
</protein>
<dbReference type="PATRIC" id="fig|758847.3.peg.2146"/>
<accession>K8XZF9</accession>
<feature type="transmembrane region" description="Helical" evidence="1">
    <location>
        <begin position="144"/>
        <end position="165"/>
    </location>
</feature>
<organism evidence="3 4">
    <name type="scientific">Leptospira santarosai serovar Shermani str. LT 821</name>
    <dbReference type="NCBI Taxonomy" id="758847"/>
    <lineage>
        <taxon>Bacteria</taxon>
        <taxon>Pseudomonadati</taxon>
        <taxon>Spirochaetota</taxon>
        <taxon>Spirochaetia</taxon>
        <taxon>Leptospirales</taxon>
        <taxon>Leptospiraceae</taxon>
        <taxon>Leptospira</taxon>
    </lineage>
</organism>
<reference evidence="3 4" key="2">
    <citation type="journal article" date="2014" name="Emerg. Microbes Infect.">
        <title>Potential impact on kidney infection: a whole-genome analysis of Leptospira santarosai serovar Shermani.</title>
        <authorList>
            <person name="Chou L.F."/>
            <person name="Chen T.W."/>
            <person name="Ko Y.C."/>
            <person name="Pan M.J."/>
            <person name="Tian Y.C."/>
            <person name="Chiu C.H."/>
            <person name="Tang P."/>
            <person name="Hung C.C."/>
            <person name="Yang C.W."/>
        </authorList>
    </citation>
    <scope>NUCLEOTIDE SEQUENCE</scope>
    <source>
        <strain evidence="3 4">LT 821</strain>
    </source>
</reference>
<reference evidence="3 4" key="1">
    <citation type="journal article" date="2012" name="Gene">
        <title>Sequence of Leptospira santarosai serovar Shermani genome and prediction of virulence-associated genes.</title>
        <authorList>
            <person name="Chou L.F."/>
            <person name="Chen Y.T."/>
            <person name="Lu C.W."/>
            <person name="Ko Y.C."/>
            <person name="Tang C.Y."/>
            <person name="Pan M.J."/>
            <person name="Tian Y.C."/>
            <person name="Chiu C.H."/>
            <person name="Hung C.C."/>
            <person name="Yang C.W."/>
        </authorList>
    </citation>
    <scope>NUCLEOTIDE SEQUENCE [LARGE SCALE GENOMIC DNA]</scope>
    <source>
        <strain evidence="3">LT 821</strain>
    </source>
</reference>
<feature type="transmembrane region" description="Helical" evidence="1">
    <location>
        <begin position="82"/>
        <end position="100"/>
    </location>
</feature>
<feature type="domain" description="DUF2062" evidence="2">
    <location>
        <begin position="23"/>
        <end position="176"/>
    </location>
</feature>
<keyword evidence="1" id="KW-1133">Transmembrane helix</keyword>
<dbReference type="Pfam" id="PF09835">
    <property type="entry name" value="DUF2062"/>
    <property type="match status" value="1"/>
</dbReference>
<dbReference type="Proteomes" id="UP000035800">
    <property type="component" value="Chromosome I"/>
</dbReference>
<sequence length="208" mass="23794">MIFNMIKVIYRFIRQQVIVPFQNSHAPVKEVCLGTSVGLFWSLTPLVGIQMYLGVLTWVFLGLIGIRFYMPIAIAMIWITNPITLPFFYYIFYITGISAYNSLGWNMSSVNFARISEVVHHSGSLGFYEGLKYWSLFLINDMGAPMFLGSFLIGVPSAIAGYPLTKVFLNGFREKQATKEGISLKEWEEKYVRKETNKNVSIWNILKS</sequence>
<proteinExistence type="predicted"/>
<name>K8XZF9_9LEPT</name>
<evidence type="ECO:0000256" key="1">
    <source>
        <dbReference type="SAM" id="Phobius"/>
    </source>
</evidence>
<evidence type="ECO:0000259" key="2">
    <source>
        <dbReference type="Pfam" id="PF09835"/>
    </source>
</evidence>
<dbReference type="KEGG" id="lst:LSS_10233"/>
<keyword evidence="1" id="KW-0472">Membrane</keyword>
<dbReference type="STRING" id="758847.LSS_10233"/>
<dbReference type="InterPro" id="IPR018639">
    <property type="entry name" value="DUF2062"/>
</dbReference>
<evidence type="ECO:0000313" key="4">
    <source>
        <dbReference type="Proteomes" id="UP000035800"/>
    </source>
</evidence>
<dbReference type="EMBL" id="CP006694">
    <property type="protein sequence ID" value="EKT86818.1"/>
    <property type="molecule type" value="Genomic_DNA"/>
</dbReference>
<evidence type="ECO:0000313" key="3">
    <source>
        <dbReference type="EMBL" id="EKT86818.1"/>
    </source>
</evidence>
<feature type="transmembrane region" description="Helical" evidence="1">
    <location>
        <begin position="49"/>
        <end position="70"/>
    </location>
</feature>
<keyword evidence="1" id="KW-0812">Transmembrane</keyword>